<gene>
    <name evidence="1" type="ORF">TTHERM_000985229</name>
</gene>
<protein>
    <submittedName>
        <fullName evidence="1">Uncharacterized protein</fullName>
    </submittedName>
</protein>
<proteinExistence type="predicted"/>
<dbReference type="InParanoid" id="W7XL03"/>
<sequence>MMDLSQIKMECAKINFAHNIRVFLTVSPKNVLQMDFYYQSILENSRIHKIAHSSSRILSIFSIPPQKIAQMNKQQKQKSQIFQIINQQLEGRINIQYFMNTKRCLHYIYLICKLLYFRCRLMNSK</sequence>
<keyword evidence="2" id="KW-1185">Reference proteome</keyword>
<organism evidence="1 2">
    <name type="scientific">Tetrahymena thermophila (strain SB210)</name>
    <dbReference type="NCBI Taxonomy" id="312017"/>
    <lineage>
        <taxon>Eukaryota</taxon>
        <taxon>Sar</taxon>
        <taxon>Alveolata</taxon>
        <taxon>Ciliophora</taxon>
        <taxon>Intramacronucleata</taxon>
        <taxon>Oligohymenophorea</taxon>
        <taxon>Hymenostomatida</taxon>
        <taxon>Tetrahymenina</taxon>
        <taxon>Tetrahymenidae</taxon>
        <taxon>Tetrahymena</taxon>
    </lineage>
</organism>
<dbReference type="EMBL" id="GG662768">
    <property type="protein sequence ID" value="EWS75439.1"/>
    <property type="molecule type" value="Genomic_DNA"/>
</dbReference>
<dbReference type="AlphaFoldDB" id="W7XL03"/>
<dbReference type="GeneID" id="24441298"/>
<name>W7XL03_TETTS</name>
<accession>W7XL03</accession>
<evidence type="ECO:0000313" key="2">
    <source>
        <dbReference type="Proteomes" id="UP000009168"/>
    </source>
</evidence>
<evidence type="ECO:0000313" key="1">
    <source>
        <dbReference type="EMBL" id="EWS75439.1"/>
    </source>
</evidence>
<dbReference type="RefSeq" id="XP_012652024.1">
    <property type="nucleotide sequence ID" value="XM_012796570.1"/>
</dbReference>
<dbReference type="Proteomes" id="UP000009168">
    <property type="component" value="Unassembled WGS sequence"/>
</dbReference>
<reference evidence="2" key="1">
    <citation type="journal article" date="2006" name="PLoS Biol.">
        <title>Macronuclear genome sequence of the ciliate Tetrahymena thermophila, a model eukaryote.</title>
        <authorList>
            <person name="Eisen J.A."/>
            <person name="Coyne R.S."/>
            <person name="Wu M."/>
            <person name="Wu D."/>
            <person name="Thiagarajan M."/>
            <person name="Wortman J.R."/>
            <person name="Badger J.H."/>
            <person name="Ren Q."/>
            <person name="Amedeo P."/>
            <person name="Jones K.M."/>
            <person name="Tallon L.J."/>
            <person name="Delcher A.L."/>
            <person name="Salzberg S.L."/>
            <person name="Silva J.C."/>
            <person name="Haas B.J."/>
            <person name="Majoros W.H."/>
            <person name="Farzad M."/>
            <person name="Carlton J.M."/>
            <person name="Smith R.K. Jr."/>
            <person name="Garg J."/>
            <person name="Pearlman R.E."/>
            <person name="Karrer K.M."/>
            <person name="Sun L."/>
            <person name="Manning G."/>
            <person name="Elde N.C."/>
            <person name="Turkewitz A.P."/>
            <person name="Asai D.J."/>
            <person name="Wilkes D.E."/>
            <person name="Wang Y."/>
            <person name="Cai H."/>
            <person name="Collins K."/>
            <person name="Stewart B.A."/>
            <person name="Lee S.R."/>
            <person name="Wilamowska K."/>
            <person name="Weinberg Z."/>
            <person name="Ruzzo W.L."/>
            <person name="Wloga D."/>
            <person name="Gaertig J."/>
            <person name="Frankel J."/>
            <person name="Tsao C.-C."/>
            <person name="Gorovsky M.A."/>
            <person name="Keeling P.J."/>
            <person name="Waller R.F."/>
            <person name="Patron N.J."/>
            <person name="Cherry J.M."/>
            <person name="Stover N.A."/>
            <person name="Krieger C.J."/>
            <person name="del Toro C."/>
            <person name="Ryder H.F."/>
            <person name="Williamson S.C."/>
            <person name="Barbeau R.A."/>
            <person name="Hamilton E.P."/>
            <person name="Orias E."/>
        </authorList>
    </citation>
    <scope>NUCLEOTIDE SEQUENCE [LARGE SCALE GENOMIC DNA]</scope>
    <source>
        <strain evidence="2">SB210</strain>
    </source>
</reference>
<dbReference type="KEGG" id="tet:TTHERM_000985229"/>